<protein>
    <submittedName>
        <fullName evidence="8">Lauroyl acyltransferase</fullName>
    </submittedName>
</protein>
<evidence type="ECO:0000256" key="1">
    <source>
        <dbReference type="ARBA" id="ARBA00004533"/>
    </source>
</evidence>
<dbReference type="CDD" id="cd07984">
    <property type="entry name" value="LPLAT_LABLAT-like"/>
    <property type="match status" value="1"/>
</dbReference>
<evidence type="ECO:0000256" key="2">
    <source>
        <dbReference type="ARBA" id="ARBA00022475"/>
    </source>
</evidence>
<keyword evidence="3" id="KW-0997">Cell inner membrane</keyword>
<evidence type="ECO:0000256" key="4">
    <source>
        <dbReference type="ARBA" id="ARBA00022679"/>
    </source>
</evidence>
<reference evidence="10 11" key="1">
    <citation type="submission" date="2019-01" db="EMBL/GenBank/DDBJ databases">
        <title>Sinorhodobacter populi sp. nov. isolated from the symptomatic bark tissue of Populus euramericana canker.</title>
        <authorList>
            <person name="Xu G."/>
        </authorList>
    </citation>
    <scope>NUCLEOTIDE SEQUENCE [LARGE SCALE GENOMIC DNA]</scope>
    <source>
        <strain evidence="7 12">2D-5</strain>
        <strain evidence="9 11">D19-10-3-21</strain>
        <strain evidence="8 10">SK2B-1</strain>
    </source>
</reference>
<dbReference type="GO" id="GO:0005886">
    <property type="term" value="C:plasma membrane"/>
    <property type="evidence" value="ECO:0007669"/>
    <property type="project" value="UniProtKB-SubCell"/>
</dbReference>
<evidence type="ECO:0000313" key="7">
    <source>
        <dbReference type="EMBL" id="RWR12951.1"/>
    </source>
</evidence>
<evidence type="ECO:0000313" key="9">
    <source>
        <dbReference type="EMBL" id="RWR29694.1"/>
    </source>
</evidence>
<evidence type="ECO:0000256" key="6">
    <source>
        <dbReference type="ARBA" id="ARBA00023315"/>
    </source>
</evidence>
<keyword evidence="6 8" id="KW-0012">Acyltransferase</keyword>
<dbReference type="EMBL" id="SAUZ01000011">
    <property type="protein sequence ID" value="RWR20859.1"/>
    <property type="molecule type" value="Genomic_DNA"/>
</dbReference>
<dbReference type="GO" id="GO:0016746">
    <property type="term" value="F:acyltransferase activity"/>
    <property type="evidence" value="ECO:0007669"/>
    <property type="project" value="UniProtKB-KW"/>
</dbReference>
<keyword evidence="2" id="KW-1003">Cell membrane</keyword>
<dbReference type="EMBL" id="SAUW01000006">
    <property type="protein sequence ID" value="RWR12951.1"/>
    <property type="molecule type" value="Genomic_DNA"/>
</dbReference>
<dbReference type="Proteomes" id="UP000285295">
    <property type="component" value="Unassembled WGS sequence"/>
</dbReference>
<organism evidence="8 10">
    <name type="scientific">Paenirhodobacter populi</name>
    <dbReference type="NCBI Taxonomy" id="2306993"/>
    <lineage>
        <taxon>Bacteria</taxon>
        <taxon>Pseudomonadati</taxon>
        <taxon>Pseudomonadota</taxon>
        <taxon>Alphaproteobacteria</taxon>
        <taxon>Rhodobacterales</taxon>
        <taxon>Rhodobacter group</taxon>
        <taxon>Paenirhodobacter</taxon>
    </lineage>
</organism>
<dbReference type="RefSeq" id="WP_128182506.1">
    <property type="nucleotide sequence ID" value="NZ_JBHRSO010000041.1"/>
</dbReference>
<evidence type="ECO:0000313" key="10">
    <source>
        <dbReference type="Proteomes" id="UP000284476"/>
    </source>
</evidence>
<gene>
    <name evidence="8" type="ORF">D2T30_10840</name>
    <name evidence="9" type="ORF">D2T31_09650</name>
    <name evidence="7" type="ORF">D2T33_07045</name>
</gene>
<evidence type="ECO:0000313" key="8">
    <source>
        <dbReference type="EMBL" id="RWR20859.1"/>
    </source>
</evidence>
<dbReference type="Proteomes" id="UP000285710">
    <property type="component" value="Unassembled WGS sequence"/>
</dbReference>
<dbReference type="Pfam" id="PF03279">
    <property type="entry name" value="Lip_A_acyltrans"/>
    <property type="match status" value="1"/>
</dbReference>
<dbReference type="AlphaFoldDB" id="A0A443JJS7"/>
<accession>A0A443JJS7</accession>
<dbReference type="OrthoDB" id="9801955at2"/>
<evidence type="ECO:0000313" key="11">
    <source>
        <dbReference type="Proteomes" id="UP000285295"/>
    </source>
</evidence>
<dbReference type="PANTHER" id="PTHR30606">
    <property type="entry name" value="LIPID A BIOSYNTHESIS LAUROYL ACYLTRANSFERASE"/>
    <property type="match status" value="1"/>
</dbReference>
<accession>A0A443KA86</accession>
<dbReference type="InterPro" id="IPR004960">
    <property type="entry name" value="LipA_acyltrans"/>
</dbReference>
<name>A0A443JJS7_9RHOB</name>
<keyword evidence="4 8" id="KW-0808">Transferase</keyword>
<evidence type="ECO:0000313" key="12">
    <source>
        <dbReference type="Proteomes" id="UP000285710"/>
    </source>
</evidence>
<comment type="subcellular location">
    <subcellularLocation>
        <location evidence="1">Cell inner membrane</location>
    </subcellularLocation>
</comment>
<proteinExistence type="predicted"/>
<reference evidence="11 12" key="2">
    <citation type="submission" date="2019-01" db="EMBL/GenBank/DDBJ databases">
        <authorList>
            <person name="Li Y."/>
        </authorList>
    </citation>
    <scope>NUCLEOTIDE SEQUENCE [LARGE SCALE GENOMIC DNA]</scope>
    <source>
        <strain evidence="7 12">2D-5</strain>
        <strain evidence="9 11">D19-10-3-21</strain>
        <strain evidence="8">SK2B-1</strain>
    </source>
</reference>
<dbReference type="GO" id="GO:0009247">
    <property type="term" value="P:glycolipid biosynthetic process"/>
    <property type="evidence" value="ECO:0007669"/>
    <property type="project" value="UniProtKB-ARBA"/>
</dbReference>
<keyword evidence="12" id="KW-1185">Reference proteome</keyword>
<comment type="caution">
    <text evidence="8">The sequence shown here is derived from an EMBL/GenBank/DDBJ whole genome shotgun (WGS) entry which is preliminary data.</text>
</comment>
<evidence type="ECO:0000256" key="3">
    <source>
        <dbReference type="ARBA" id="ARBA00022519"/>
    </source>
</evidence>
<dbReference type="PANTHER" id="PTHR30606:SF10">
    <property type="entry name" value="PHOSPHATIDYLINOSITOL MANNOSIDE ACYLTRANSFERASE"/>
    <property type="match status" value="1"/>
</dbReference>
<accession>A0A443IXN2</accession>
<sequence>MQHNPPPLPSLTDRISDAAFRAMMSVARALPYERRVPMVGWIVSRLIAPVAGYRRRIRRNLALTFPGMPHDKVEHLVRAVPDNIGRMVAEIYSGEEFLRRVRDLPLEGPGAAALEAAHAANRPVIIAAGHFGNYDAWRGALTGRGYPVGAIYRPMDNVLFNNHYVEAISAIAKPLFARDKDLRDMLRFLRSGGMVAFGFDQYFRKGAPLTFFGLPAKTPTSAAEMALKLGCDLIPIYAIRQPDGLSFRIITEAPVPHTDADTMTQALNDQLEAQIRAHMDQWLWVHRRWKDVKGG</sequence>
<keyword evidence="5" id="KW-0472">Membrane</keyword>
<evidence type="ECO:0000256" key="5">
    <source>
        <dbReference type="ARBA" id="ARBA00023136"/>
    </source>
</evidence>
<dbReference type="EMBL" id="SAUX01000010">
    <property type="protein sequence ID" value="RWR29694.1"/>
    <property type="molecule type" value="Genomic_DNA"/>
</dbReference>
<dbReference type="Proteomes" id="UP000284476">
    <property type="component" value="Unassembled WGS sequence"/>
</dbReference>